<accession>A0A1F2WLI1</accession>
<proteinExistence type="inferred from homology"/>
<dbReference type="Gene3D" id="3.30.70.1020">
    <property type="entry name" value="Trehalose-6-phosphate phosphatase related protein, domain 2"/>
    <property type="match status" value="1"/>
</dbReference>
<organism evidence="4 5">
    <name type="scientific">Candidatus Solincola sediminis</name>
    <dbReference type="NCBI Taxonomy" id="1797199"/>
    <lineage>
        <taxon>Bacteria</taxon>
        <taxon>Bacillati</taxon>
        <taxon>Actinomycetota</taxon>
        <taxon>Candidatus Geothermincolia</taxon>
        <taxon>Candidatus Geothermincolales</taxon>
        <taxon>Candidatus Geothermincolaceae</taxon>
        <taxon>Candidatus Solincola</taxon>
    </lineage>
</organism>
<dbReference type="PANTHER" id="PTHR43768">
    <property type="entry name" value="TREHALOSE 6-PHOSPHATE PHOSPHATASE"/>
    <property type="match status" value="1"/>
</dbReference>
<sequence>MDNWIGEFKKDPRHSGIFLDFDGTISDIAPKPGIAQLHPRAAHILPSLATRYPLCVLSGRRAANVAEIVGLPHIHYIGVHGMEWLEDEPKIDPEILPFLPRLDRARQKLQSELDELPGVTVEDKMLTLGLHYREAPEQEDKALDLAQKLADTLGLKVRRGRKVVELRAPVDVDKGTALGRLSHAWRLKRALYAGDDLTDVDAFRGLRRLIREGGFEGTAIAVLSDETPIELEAVADITVLGVDGLLDILAQL</sequence>
<reference evidence="4 5" key="1">
    <citation type="journal article" date="2016" name="Nat. Commun.">
        <title>Thousands of microbial genomes shed light on interconnected biogeochemical processes in an aquifer system.</title>
        <authorList>
            <person name="Anantharaman K."/>
            <person name="Brown C.T."/>
            <person name="Hug L.A."/>
            <person name="Sharon I."/>
            <person name="Castelle C.J."/>
            <person name="Probst A.J."/>
            <person name="Thomas B.C."/>
            <person name="Singh A."/>
            <person name="Wilkins M.J."/>
            <person name="Karaoz U."/>
            <person name="Brodie E.L."/>
            <person name="Williams K.H."/>
            <person name="Hubbard S.S."/>
            <person name="Banfield J.F."/>
        </authorList>
    </citation>
    <scope>NUCLEOTIDE SEQUENCE [LARGE SCALE GENOMIC DNA]</scope>
</reference>
<dbReference type="InterPro" id="IPR036412">
    <property type="entry name" value="HAD-like_sf"/>
</dbReference>
<dbReference type="InterPro" id="IPR003337">
    <property type="entry name" value="Trehalose_PPase"/>
</dbReference>
<evidence type="ECO:0000256" key="3">
    <source>
        <dbReference type="RuleBase" id="RU361117"/>
    </source>
</evidence>
<dbReference type="GO" id="GO:0004805">
    <property type="term" value="F:trehalose-phosphatase activity"/>
    <property type="evidence" value="ECO:0007669"/>
    <property type="project" value="UniProtKB-EC"/>
</dbReference>
<dbReference type="Proteomes" id="UP000177876">
    <property type="component" value="Unassembled WGS sequence"/>
</dbReference>
<evidence type="ECO:0000256" key="1">
    <source>
        <dbReference type="ARBA" id="ARBA00022801"/>
    </source>
</evidence>
<keyword evidence="3" id="KW-0479">Metal-binding</keyword>
<gene>
    <name evidence="4" type="ORF">A2Y75_08235</name>
</gene>
<comment type="pathway">
    <text evidence="3">Glycan biosynthesis; trehalose biosynthesis.</text>
</comment>
<evidence type="ECO:0000256" key="2">
    <source>
        <dbReference type="ARBA" id="ARBA00024179"/>
    </source>
</evidence>
<protein>
    <recommendedName>
        <fullName evidence="3">Trehalose 6-phosphate phosphatase</fullName>
        <ecNumber evidence="3">3.1.3.12</ecNumber>
    </recommendedName>
</protein>
<comment type="catalytic activity">
    <reaction evidence="3">
        <text>alpha,alpha-trehalose 6-phosphate + H2O = alpha,alpha-trehalose + phosphate</text>
        <dbReference type="Rhea" id="RHEA:23420"/>
        <dbReference type="ChEBI" id="CHEBI:15377"/>
        <dbReference type="ChEBI" id="CHEBI:16551"/>
        <dbReference type="ChEBI" id="CHEBI:43474"/>
        <dbReference type="ChEBI" id="CHEBI:58429"/>
        <dbReference type="EC" id="3.1.3.12"/>
    </reaction>
</comment>
<name>A0A1F2WLI1_9ACTN</name>
<dbReference type="PANTHER" id="PTHR43768:SF3">
    <property type="entry name" value="TREHALOSE 6-PHOSPHATE PHOSPHATASE"/>
    <property type="match status" value="1"/>
</dbReference>
<dbReference type="NCBIfam" id="TIGR00685">
    <property type="entry name" value="T6PP"/>
    <property type="match status" value="1"/>
</dbReference>
<dbReference type="GO" id="GO:0005992">
    <property type="term" value="P:trehalose biosynthetic process"/>
    <property type="evidence" value="ECO:0007669"/>
    <property type="project" value="UniProtKB-UniPathway"/>
</dbReference>
<dbReference type="InterPro" id="IPR023214">
    <property type="entry name" value="HAD_sf"/>
</dbReference>
<dbReference type="InterPro" id="IPR044651">
    <property type="entry name" value="OTSB-like"/>
</dbReference>
<keyword evidence="1 3" id="KW-0378">Hydrolase</keyword>
<evidence type="ECO:0000313" key="5">
    <source>
        <dbReference type="Proteomes" id="UP000177876"/>
    </source>
</evidence>
<comment type="function">
    <text evidence="2 3">Removes the phosphate from trehalose 6-phosphate to produce free trehalose.</text>
</comment>
<dbReference type="UniPathway" id="UPA00299"/>
<dbReference type="AlphaFoldDB" id="A0A1F2WLI1"/>
<dbReference type="STRING" id="1797197.A2Y75_08235"/>
<dbReference type="SUPFAM" id="SSF56784">
    <property type="entry name" value="HAD-like"/>
    <property type="match status" value="1"/>
</dbReference>
<keyword evidence="3" id="KW-0460">Magnesium</keyword>
<comment type="similarity">
    <text evidence="3">Belongs to the trehalose phosphatase family.</text>
</comment>
<comment type="cofactor">
    <cofactor evidence="3">
        <name>Mg(2+)</name>
        <dbReference type="ChEBI" id="CHEBI:18420"/>
    </cofactor>
</comment>
<dbReference type="EMBL" id="MELK01000030">
    <property type="protein sequence ID" value="OFW57718.1"/>
    <property type="molecule type" value="Genomic_DNA"/>
</dbReference>
<evidence type="ECO:0000313" key="4">
    <source>
        <dbReference type="EMBL" id="OFW57718.1"/>
    </source>
</evidence>
<comment type="caution">
    <text evidence="4">The sequence shown here is derived from an EMBL/GenBank/DDBJ whole genome shotgun (WGS) entry which is preliminary data.</text>
</comment>
<dbReference type="Pfam" id="PF02358">
    <property type="entry name" value="Trehalose_PPase"/>
    <property type="match status" value="1"/>
</dbReference>
<dbReference type="Gene3D" id="3.40.50.1000">
    <property type="entry name" value="HAD superfamily/HAD-like"/>
    <property type="match status" value="1"/>
</dbReference>
<dbReference type="EC" id="3.1.3.12" evidence="3"/>
<dbReference type="GO" id="GO:0046872">
    <property type="term" value="F:metal ion binding"/>
    <property type="evidence" value="ECO:0007669"/>
    <property type="project" value="UniProtKB-KW"/>
</dbReference>